<protein>
    <submittedName>
        <fullName evidence="1">YbjN domain-containing protein</fullName>
    </submittedName>
</protein>
<sequence>MANEVKMQRAKEIYEAYCRMLDARNWKYERKDDKLTVVSGIRGEDLPIKFVIRINAEMEAVSYISVLPFNVPEDKRIDAAVMVCASNYGLAEGCFDYDIRDGELMFRLVNSYTGSDTNLSDDLFEEMIMLASSTVDKYNDKFLAVIKGTLSLQQFMNEEYKN</sequence>
<dbReference type="InterPro" id="IPR019660">
    <property type="entry name" value="Put_sensory_transdc_reg_YbjN"/>
</dbReference>
<reference evidence="1" key="1">
    <citation type="submission" date="2020-10" db="EMBL/GenBank/DDBJ databases">
        <authorList>
            <person name="Gilroy R."/>
        </authorList>
    </citation>
    <scope>NUCLEOTIDE SEQUENCE</scope>
    <source>
        <strain evidence="1">517</strain>
    </source>
</reference>
<reference evidence="1" key="2">
    <citation type="journal article" date="2021" name="PeerJ">
        <title>Extensive microbial diversity within the chicken gut microbiome revealed by metagenomics and culture.</title>
        <authorList>
            <person name="Gilroy R."/>
            <person name="Ravi A."/>
            <person name="Getino M."/>
            <person name="Pursley I."/>
            <person name="Horton D.L."/>
            <person name="Alikhan N.F."/>
            <person name="Baker D."/>
            <person name="Gharbi K."/>
            <person name="Hall N."/>
            <person name="Watson M."/>
            <person name="Adriaenssens E.M."/>
            <person name="Foster-Nyarko E."/>
            <person name="Jarju S."/>
            <person name="Secka A."/>
            <person name="Antonio M."/>
            <person name="Oren A."/>
            <person name="Chaudhuri R.R."/>
            <person name="La Ragione R."/>
            <person name="Hildebrand F."/>
            <person name="Pallen M.J."/>
        </authorList>
    </citation>
    <scope>NUCLEOTIDE SEQUENCE</scope>
    <source>
        <strain evidence="1">517</strain>
    </source>
</reference>
<name>A0A940ICM8_9FIRM</name>
<dbReference type="Proteomes" id="UP000727857">
    <property type="component" value="Unassembled WGS sequence"/>
</dbReference>
<evidence type="ECO:0000313" key="2">
    <source>
        <dbReference type="Proteomes" id="UP000727857"/>
    </source>
</evidence>
<organism evidence="1 2">
    <name type="scientific">Candidatus Stercoripulliclostridium pullicola</name>
    <dbReference type="NCBI Taxonomy" id="2840953"/>
    <lineage>
        <taxon>Bacteria</taxon>
        <taxon>Bacillati</taxon>
        <taxon>Bacillota</taxon>
        <taxon>Clostridia</taxon>
        <taxon>Eubacteriales</taxon>
        <taxon>Candidatus Stercoripulliclostridium</taxon>
    </lineage>
</organism>
<dbReference type="EMBL" id="JADINF010000025">
    <property type="protein sequence ID" value="MBO8423580.1"/>
    <property type="molecule type" value="Genomic_DNA"/>
</dbReference>
<accession>A0A940ICM8</accession>
<dbReference type="AlphaFoldDB" id="A0A940ICM8"/>
<dbReference type="Pfam" id="PF10722">
    <property type="entry name" value="YbjN"/>
    <property type="match status" value="1"/>
</dbReference>
<gene>
    <name evidence="1" type="ORF">IAB16_00960</name>
</gene>
<proteinExistence type="predicted"/>
<comment type="caution">
    <text evidence="1">The sequence shown here is derived from an EMBL/GenBank/DDBJ whole genome shotgun (WGS) entry which is preliminary data.</text>
</comment>
<evidence type="ECO:0000313" key="1">
    <source>
        <dbReference type="EMBL" id="MBO8423580.1"/>
    </source>
</evidence>